<dbReference type="AlphaFoldDB" id="A0A0V0Z3A4"/>
<evidence type="ECO:0000313" key="1">
    <source>
        <dbReference type="EMBL" id="KRY06872.1"/>
    </source>
</evidence>
<evidence type="ECO:0000313" key="2">
    <source>
        <dbReference type="Proteomes" id="UP000054653"/>
    </source>
</evidence>
<sequence>MSTRQNGINVFLPRNDCSMAISHILQHHRRIRIQRLRSMDRKTSSMECRTAT</sequence>
<proteinExistence type="predicted"/>
<keyword evidence="2" id="KW-1185">Reference proteome</keyword>
<gene>
    <name evidence="1" type="ORF">T03_8478</name>
</gene>
<dbReference type="Proteomes" id="UP000054653">
    <property type="component" value="Unassembled WGS sequence"/>
</dbReference>
<dbReference type="EMBL" id="JYDI01004300">
    <property type="protein sequence ID" value="KRY06872.1"/>
    <property type="molecule type" value="Genomic_DNA"/>
</dbReference>
<protein>
    <submittedName>
        <fullName evidence="1">Uncharacterized protein</fullName>
    </submittedName>
</protein>
<accession>A0A0V0Z3A4</accession>
<name>A0A0V0Z3A4_TRIBR</name>
<reference evidence="1 2" key="1">
    <citation type="submission" date="2015-01" db="EMBL/GenBank/DDBJ databases">
        <title>Evolution of Trichinella species and genotypes.</title>
        <authorList>
            <person name="Korhonen P.K."/>
            <person name="Edoardo P."/>
            <person name="Giuseppe L.R."/>
            <person name="Gasser R.B."/>
        </authorList>
    </citation>
    <scope>NUCLEOTIDE SEQUENCE [LARGE SCALE GENOMIC DNA]</scope>
    <source>
        <strain evidence="1">ISS120</strain>
    </source>
</reference>
<organism evidence="1 2">
    <name type="scientific">Trichinella britovi</name>
    <name type="common">Parasitic roundworm</name>
    <dbReference type="NCBI Taxonomy" id="45882"/>
    <lineage>
        <taxon>Eukaryota</taxon>
        <taxon>Metazoa</taxon>
        <taxon>Ecdysozoa</taxon>
        <taxon>Nematoda</taxon>
        <taxon>Enoplea</taxon>
        <taxon>Dorylaimia</taxon>
        <taxon>Trichinellida</taxon>
        <taxon>Trichinellidae</taxon>
        <taxon>Trichinella</taxon>
    </lineage>
</organism>
<comment type="caution">
    <text evidence="1">The sequence shown here is derived from an EMBL/GenBank/DDBJ whole genome shotgun (WGS) entry which is preliminary data.</text>
</comment>